<comment type="caution">
    <text evidence="1">The sequence shown here is derived from an EMBL/GenBank/DDBJ whole genome shotgun (WGS) entry which is preliminary data.</text>
</comment>
<dbReference type="AlphaFoldDB" id="A0A0F9AZB3"/>
<sequence length="117" mass="13326">MKNLEASFTKHGSKILGAEIDLGDWDIALGLERTLYFTNVNPHAKGILKAIKNRDSRVKIKFTEEDSPNIVKEIMPNEKIAMHVSIAAAKFETEEEEIQFFKKVKDQVSGIIRWEVP</sequence>
<protein>
    <submittedName>
        <fullName evidence="1">Uncharacterized protein</fullName>
    </submittedName>
</protein>
<organism evidence="1">
    <name type="scientific">marine sediment metagenome</name>
    <dbReference type="NCBI Taxonomy" id="412755"/>
    <lineage>
        <taxon>unclassified sequences</taxon>
        <taxon>metagenomes</taxon>
        <taxon>ecological metagenomes</taxon>
    </lineage>
</organism>
<name>A0A0F9AZB3_9ZZZZ</name>
<accession>A0A0F9AZB3</accession>
<reference evidence="1" key="1">
    <citation type="journal article" date="2015" name="Nature">
        <title>Complex archaea that bridge the gap between prokaryotes and eukaryotes.</title>
        <authorList>
            <person name="Spang A."/>
            <person name="Saw J.H."/>
            <person name="Jorgensen S.L."/>
            <person name="Zaremba-Niedzwiedzka K."/>
            <person name="Martijn J."/>
            <person name="Lind A.E."/>
            <person name="van Eijk R."/>
            <person name="Schleper C."/>
            <person name="Guy L."/>
            <person name="Ettema T.J."/>
        </authorList>
    </citation>
    <scope>NUCLEOTIDE SEQUENCE</scope>
</reference>
<proteinExistence type="predicted"/>
<evidence type="ECO:0000313" key="1">
    <source>
        <dbReference type="EMBL" id="KKL06857.1"/>
    </source>
</evidence>
<gene>
    <name evidence="1" type="ORF">LCGC14_2591850</name>
</gene>
<dbReference type="EMBL" id="LAZR01043527">
    <property type="protein sequence ID" value="KKL06857.1"/>
    <property type="molecule type" value="Genomic_DNA"/>
</dbReference>